<name>G0U313_TRYVY</name>
<evidence type="ECO:0000256" key="6">
    <source>
        <dbReference type="ARBA" id="ARBA00009999"/>
    </source>
</evidence>
<dbReference type="OMA" id="TWRLCLM"/>
<protein>
    <recommendedName>
        <fullName evidence="8">5'-deoxynucleotidase</fullName>
        <ecNumber evidence="8">3.1.3.89</ecNumber>
    </recommendedName>
</protein>
<comment type="function">
    <text evidence="5">Catalyzes the dephosphorylation of the nucleoside 5'-monophosphates deoxyadenosine monophosphate (dAMP), deoxycytidine monophosphate (dCMP), deoxyguanosine monophosphate (dGMP) and deoxythymidine monophosphate (dTMP).</text>
</comment>
<reference evidence="13" key="1">
    <citation type="journal article" date="2012" name="Proc. Natl. Acad. Sci. U.S.A.">
        <title>Antigenic diversity is generated by distinct evolutionary mechanisms in African trypanosome species.</title>
        <authorList>
            <person name="Jackson A.P."/>
            <person name="Berry A."/>
            <person name="Aslett M."/>
            <person name="Allison H.C."/>
            <person name="Burton P."/>
            <person name="Vavrova-Anderson J."/>
            <person name="Brown R."/>
            <person name="Browne H."/>
            <person name="Corton N."/>
            <person name="Hauser H."/>
            <person name="Gamble J."/>
            <person name="Gilderthorp R."/>
            <person name="Marcello L."/>
            <person name="McQuillan J."/>
            <person name="Otto T.D."/>
            <person name="Quail M.A."/>
            <person name="Sanders M.J."/>
            <person name="van Tonder A."/>
            <person name="Ginger M.L."/>
            <person name="Field M.C."/>
            <person name="Barry J.D."/>
            <person name="Hertz-Fowler C."/>
            <person name="Berriman M."/>
        </authorList>
    </citation>
    <scope>NUCLEOTIDE SEQUENCE</scope>
    <source>
        <strain evidence="13">Y486</strain>
    </source>
</reference>
<evidence type="ECO:0000256" key="10">
    <source>
        <dbReference type="ARBA" id="ARBA00022801"/>
    </source>
</evidence>
<dbReference type="EMBL" id="HE573025">
    <property type="protein sequence ID" value="CCC50668.1"/>
    <property type="molecule type" value="Genomic_DNA"/>
</dbReference>
<evidence type="ECO:0000256" key="2">
    <source>
        <dbReference type="ARBA" id="ARBA00001936"/>
    </source>
</evidence>
<keyword evidence="11" id="KW-0460">Magnesium</keyword>
<evidence type="ECO:0000256" key="3">
    <source>
        <dbReference type="ARBA" id="ARBA00001941"/>
    </source>
</evidence>
<dbReference type="InterPro" id="IPR039356">
    <property type="entry name" value="YfbR/HDDC2"/>
</dbReference>
<dbReference type="PANTHER" id="PTHR11845">
    <property type="entry name" value="5'-DEOXYNUCLEOTIDASE HDDC2"/>
    <property type="match status" value="1"/>
</dbReference>
<comment type="catalytic activity">
    <reaction evidence="1">
        <text>a 2'-deoxyribonucleoside 5'-phosphate + H2O = a 2'-deoxyribonucleoside + phosphate</text>
        <dbReference type="Rhea" id="RHEA:36167"/>
        <dbReference type="ChEBI" id="CHEBI:15377"/>
        <dbReference type="ChEBI" id="CHEBI:18274"/>
        <dbReference type="ChEBI" id="CHEBI:43474"/>
        <dbReference type="ChEBI" id="CHEBI:65317"/>
        <dbReference type="EC" id="3.1.3.89"/>
    </reaction>
</comment>
<evidence type="ECO:0000256" key="5">
    <source>
        <dbReference type="ARBA" id="ARBA00004074"/>
    </source>
</evidence>
<sequence>MENDGIVEFLHLLGKLKETKRTGWVENGIPGPESVSDHMYRAAVLCMMCPDPSLDKGRLIRMALCHDAGECIVGDISPAMKVSESEKYMREKEAVSFLTNLLPSNCPLTQDLPRLWEEYEAQSTPEARFMKDIDILEMVTQAHAYEQANPGKDLGSFFASGQKIRHPWAREIFETLNNTRPSKKA</sequence>
<evidence type="ECO:0000256" key="7">
    <source>
        <dbReference type="ARBA" id="ARBA00011738"/>
    </source>
</evidence>
<evidence type="ECO:0000256" key="9">
    <source>
        <dbReference type="ARBA" id="ARBA00022723"/>
    </source>
</evidence>
<evidence type="ECO:0000256" key="1">
    <source>
        <dbReference type="ARBA" id="ARBA00001638"/>
    </source>
</evidence>
<comment type="similarity">
    <text evidence="6">Belongs to the HDDC2 family.</text>
</comment>
<gene>
    <name evidence="13" type="ORF">TVY486_0904890</name>
</gene>
<dbReference type="AlphaFoldDB" id="G0U313"/>
<comment type="cofactor">
    <cofactor evidence="2">
        <name>Mn(2+)</name>
        <dbReference type="ChEBI" id="CHEBI:29035"/>
    </cofactor>
</comment>
<dbReference type="GO" id="GO:0009159">
    <property type="term" value="P:deoxyribonucleoside monophosphate catabolic process"/>
    <property type="evidence" value="ECO:0007669"/>
    <property type="project" value="UniProtKB-ARBA"/>
</dbReference>
<dbReference type="Gene3D" id="1.10.3210.10">
    <property type="entry name" value="Hypothetical protein af1432"/>
    <property type="match status" value="1"/>
</dbReference>
<dbReference type="SUPFAM" id="SSF109604">
    <property type="entry name" value="HD-domain/PDEase-like"/>
    <property type="match status" value="1"/>
</dbReference>
<dbReference type="VEuPathDB" id="TriTrypDB:TvY486_0904890"/>
<evidence type="ECO:0000256" key="8">
    <source>
        <dbReference type="ARBA" id="ARBA00012964"/>
    </source>
</evidence>
<keyword evidence="10" id="KW-0378">Hydrolase</keyword>
<accession>G0U313</accession>
<feature type="domain" description="HD/PDEase" evidence="12">
    <location>
        <begin position="31"/>
        <end position="148"/>
    </location>
</feature>
<keyword evidence="9" id="KW-0479">Metal-binding</keyword>
<comment type="cofactor">
    <cofactor evidence="3">
        <name>Co(2+)</name>
        <dbReference type="ChEBI" id="CHEBI:48828"/>
    </cofactor>
</comment>
<organism evidence="13">
    <name type="scientific">Trypanosoma vivax (strain Y486)</name>
    <dbReference type="NCBI Taxonomy" id="1055687"/>
    <lineage>
        <taxon>Eukaryota</taxon>
        <taxon>Discoba</taxon>
        <taxon>Euglenozoa</taxon>
        <taxon>Kinetoplastea</taxon>
        <taxon>Metakinetoplastina</taxon>
        <taxon>Trypanosomatida</taxon>
        <taxon>Trypanosomatidae</taxon>
        <taxon>Trypanosoma</taxon>
        <taxon>Duttonella</taxon>
    </lineage>
</organism>
<dbReference type="InterPro" id="IPR006674">
    <property type="entry name" value="HD_domain"/>
</dbReference>
<comment type="subunit">
    <text evidence="7">Homodimer.</text>
</comment>
<evidence type="ECO:0000256" key="4">
    <source>
        <dbReference type="ARBA" id="ARBA00001946"/>
    </source>
</evidence>
<proteinExistence type="inferred from homology"/>
<dbReference type="InterPro" id="IPR003607">
    <property type="entry name" value="HD/PDEase_dom"/>
</dbReference>
<dbReference type="GO" id="GO:0046872">
    <property type="term" value="F:metal ion binding"/>
    <property type="evidence" value="ECO:0007669"/>
    <property type="project" value="UniProtKB-KW"/>
</dbReference>
<evidence type="ECO:0000313" key="13">
    <source>
        <dbReference type="EMBL" id="CCC50668.1"/>
    </source>
</evidence>
<dbReference type="GO" id="GO:0002953">
    <property type="term" value="F:5'-deoxynucleotidase activity"/>
    <property type="evidence" value="ECO:0007669"/>
    <property type="project" value="UniProtKB-EC"/>
</dbReference>
<evidence type="ECO:0000259" key="12">
    <source>
        <dbReference type="SMART" id="SM00471"/>
    </source>
</evidence>
<evidence type="ECO:0000256" key="11">
    <source>
        <dbReference type="ARBA" id="ARBA00022842"/>
    </source>
</evidence>
<dbReference type="PANTHER" id="PTHR11845:SF13">
    <property type="entry name" value="5'-DEOXYNUCLEOTIDASE HDDC2"/>
    <property type="match status" value="1"/>
</dbReference>
<dbReference type="FunFam" id="1.10.3210.10:FF:000011">
    <property type="entry name" value="HD domain-containing protein 2"/>
    <property type="match status" value="1"/>
</dbReference>
<dbReference type="EC" id="3.1.3.89" evidence="8"/>
<dbReference type="Pfam" id="PF13023">
    <property type="entry name" value="HD_3"/>
    <property type="match status" value="1"/>
</dbReference>
<comment type="cofactor">
    <cofactor evidence="4">
        <name>Mg(2+)</name>
        <dbReference type="ChEBI" id="CHEBI:18420"/>
    </cofactor>
</comment>
<dbReference type="SMART" id="SM00471">
    <property type="entry name" value="HDc"/>
    <property type="match status" value="1"/>
</dbReference>
<dbReference type="GO" id="GO:0005737">
    <property type="term" value="C:cytoplasm"/>
    <property type="evidence" value="ECO:0007669"/>
    <property type="project" value="TreeGrafter"/>
</dbReference>